<evidence type="ECO:0000313" key="3">
    <source>
        <dbReference type="Proteomes" id="UP000626220"/>
    </source>
</evidence>
<comment type="caution">
    <text evidence="2">The sequence shown here is derived from an EMBL/GenBank/DDBJ whole genome shotgun (WGS) entry which is preliminary data.</text>
</comment>
<reference evidence="2" key="1">
    <citation type="journal article" date="2014" name="Int. J. Syst. Evol. Microbiol.">
        <title>Complete genome sequence of Corynebacterium casei LMG S-19264T (=DSM 44701T), isolated from a smear-ripened cheese.</title>
        <authorList>
            <consortium name="US DOE Joint Genome Institute (JGI-PGF)"/>
            <person name="Walter F."/>
            <person name="Albersmeier A."/>
            <person name="Kalinowski J."/>
            <person name="Ruckert C."/>
        </authorList>
    </citation>
    <scope>NUCLEOTIDE SEQUENCE</scope>
    <source>
        <strain evidence="2">KCTC 42650</strain>
    </source>
</reference>
<dbReference type="InterPro" id="IPR053716">
    <property type="entry name" value="Flag_assembly_chemotaxis_eff"/>
</dbReference>
<evidence type="ECO:0000256" key="1">
    <source>
        <dbReference type="SAM" id="Coils"/>
    </source>
</evidence>
<dbReference type="Gene3D" id="1.10.287.1700">
    <property type="match status" value="1"/>
</dbReference>
<feature type="coiled-coil region" evidence="1">
    <location>
        <begin position="107"/>
        <end position="134"/>
    </location>
</feature>
<protein>
    <recommendedName>
        <fullName evidence="4">Flagellar FliJ protein</fullName>
    </recommendedName>
</protein>
<dbReference type="EMBL" id="BNCJ01000001">
    <property type="protein sequence ID" value="GHF36121.1"/>
    <property type="molecule type" value="Genomic_DNA"/>
</dbReference>
<proteinExistence type="predicted"/>
<sequence length="144" mass="16736">MDERRIAALELLERVRRHEIESETQELGQLRAEAGLLERAKQELETSMDEGAQCADPALRGYLGNFVRSVRSEIDRNQKSQDAIEAKASKIADRVAESFREIKSYEILRLDALAQRAKERAAREEAELSELAQIRWWREQARRR</sequence>
<feature type="coiled-coil region" evidence="1">
    <location>
        <begin position="20"/>
        <end position="47"/>
    </location>
</feature>
<reference evidence="2" key="2">
    <citation type="submission" date="2020-09" db="EMBL/GenBank/DDBJ databases">
        <authorList>
            <person name="Sun Q."/>
            <person name="Kim S."/>
        </authorList>
    </citation>
    <scope>NUCLEOTIDE SEQUENCE</scope>
    <source>
        <strain evidence="2">KCTC 42650</strain>
    </source>
</reference>
<keyword evidence="1" id="KW-0175">Coiled coil</keyword>
<organism evidence="2 3">
    <name type="scientific">Seohaeicola zhoushanensis</name>
    <dbReference type="NCBI Taxonomy" id="1569283"/>
    <lineage>
        <taxon>Bacteria</taxon>
        <taxon>Pseudomonadati</taxon>
        <taxon>Pseudomonadota</taxon>
        <taxon>Alphaproteobacteria</taxon>
        <taxon>Rhodobacterales</taxon>
        <taxon>Roseobacteraceae</taxon>
        <taxon>Seohaeicola</taxon>
    </lineage>
</organism>
<dbReference type="AlphaFoldDB" id="A0A8J3M5E6"/>
<evidence type="ECO:0000313" key="2">
    <source>
        <dbReference type="EMBL" id="GHF36121.1"/>
    </source>
</evidence>
<keyword evidence="3" id="KW-1185">Reference proteome</keyword>
<dbReference type="Proteomes" id="UP000626220">
    <property type="component" value="Unassembled WGS sequence"/>
</dbReference>
<dbReference type="RefSeq" id="WP_189678440.1">
    <property type="nucleotide sequence ID" value="NZ_BNCJ01000001.1"/>
</dbReference>
<evidence type="ECO:0008006" key="4">
    <source>
        <dbReference type="Google" id="ProtNLM"/>
    </source>
</evidence>
<accession>A0A8J3M5E6</accession>
<name>A0A8J3M5E6_9RHOB</name>
<gene>
    <name evidence="2" type="ORF">GCM10017056_04880</name>
</gene>